<dbReference type="EMBL" id="CP115667">
    <property type="protein sequence ID" value="WBW49599.1"/>
    <property type="molecule type" value="Genomic_DNA"/>
</dbReference>
<keyword evidence="3" id="KW-1185">Reference proteome</keyword>
<dbReference type="Proteomes" id="UP001210339">
    <property type="component" value="Chromosome"/>
</dbReference>
<dbReference type="RefSeq" id="WP_271191131.1">
    <property type="nucleotide sequence ID" value="NZ_CP115667.1"/>
</dbReference>
<organism evidence="2 3">
    <name type="scientific">Peptoniphilus equinus</name>
    <dbReference type="NCBI Taxonomy" id="3016343"/>
    <lineage>
        <taxon>Bacteria</taxon>
        <taxon>Bacillati</taxon>
        <taxon>Bacillota</taxon>
        <taxon>Tissierellia</taxon>
        <taxon>Tissierellales</taxon>
        <taxon>Peptoniphilaceae</taxon>
        <taxon>Peptoniphilus</taxon>
    </lineage>
</organism>
<keyword evidence="1" id="KW-1133">Transmembrane helix</keyword>
<keyword evidence="1" id="KW-0472">Membrane</keyword>
<evidence type="ECO:0000256" key="1">
    <source>
        <dbReference type="SAM" id="Phobius"/>
    </source>
</evidence>
<keyword evidence="1" id="KW-0812">Transmembrane</keyword>
<sequence length="108" mass="12573">MRKFIKIIEKLKWLGLLGLPIFISDHLIWKILWLFWLFAILELLLKLPVTIQLLEQSLSMLITPIIDKPVPSLEHYNGKIKYSLPFKGKWVVINGGVTKPLSHSWSIN</sequence>
<evidence type="ECO:0000313" key="2">
    <source>
        <dbReference type="EMBL" id="WBW49599.1"/>
    </source>
</evidence>
<name>A0ABY7QS39_9FIRM</name>
<proteinExistence type="predicted"/>
<accession>A0ABY7QS39</accession>
<protein>
    <submittedName>
        <fullName evidence="2">Uncharacterized protein</fullName>
    </submittedName>
</protein>
<evidence type="ECO:0000313" key="3">
    <source>
        <dbReference type="Proteomes" id="UP001210339"/>
    </source>
</evidence>
<feature type="transmembrane region" description="Helical" evidence="1">
    <location>
        <begin position="12"/>
        <end position="29"/>
    </location>
</feature>
<reference evidence="2 3" key="1">
    <citation type="submission" date="2023-01" db="EMBL/GenBank/DDBJ databases">
        <authorList>
            <person name="Lee S.H."/>
            <person name="Jung H.S."/>
            <person name="Yun J.U."/>
        </authorList>
    </citation>
    <scope>NUCLEOTIDE SEQUENCE [LARGE SCALE GENOMIC DNA]</scope>
    <source>
        <strain evidence="2 3">CBA3646</strain>
    </source>
</reference>
<gene>
    <name evidence="2" type="ORF">O6R05_06270</name>
</gene>